<name>A0A1I6QFS6_9FLAO</name>
<dbReference type="AlphaFoldDB" id="A0A1I6QFS6"/>
<evidence type="ECO:0000313" key="1">
    <source>
        <dbReference type="EMBL" id="SFS51150.1"/>
    </source>
</evidence>
<dbReference type="SUPFAM" id="SSF56935">
    <property type="entry name" value="Porins"/>
    <property type="match status" value="1"/>
</dbReference>
<evidence type="ECO:0000313" key="2">
    <source>
        <dbReference type="Proteomes" id="UP000183209"/>
    </source>
</evidence>
<sequence length="228" mass="26831">MMKNRLLVICIFLTTIFVKAQERGEDELGAWYMYFGTYKLSEKFSLHTEAQFRYYEVADNFNQMLLRTGINYHVNDRFMVTAGYGFIETDALYQEFGNEPNASENRIYQQLEIKDNWGKLKLNHRYRLEQRFVHVGGESDFLNRVRYRLQLTYPLTETFFVNVYDEIFLNLQNTVFGQNRLYGAFGAVINNNVSVQLGYLKNHFTNVNFDRLQLGVFINADLSGFGKS</sequence>
<dbReference type="EMBL" id="FPAG01000002">
    <property type="protein sequence ID" value="SFS51150.1"/>
    <property type="molecule type" value="Genomic_DNA"/>
</dbReference>
<dbReference type="RefSeq" id="WP_316930409.1">
    <property type="nucleotide sequence ID" value="NZ_FPAG01000002.1"/>
</dbReference>
<accession>A0A1I6QFS6</accession>
<dbReference type="Pfam" id="PF10677">
    <property type="entry name" value="DUF2490"/>
    <property type="match status" value="1"/>
</dbReference>
<evidence type="ECO:0008006" key="3">
    <source>
        <dbReference type="Google" id="ProtNLM"/>
    </source>
</evidence>
<dbReference type="Proteomes" id="UP000183209">
    <property type="component" value="Unassembled WGS sequence"/>
</dbReference>
<reference evidence="1 2" key="1">
    <citation type="submission" date="2016-10" db="EMBL/GenBank/DDBJ databases">
        <authorList>
            <person name="de Groot N.N."/>
        </authorList>
    </citation>
    <scope>NUCLEOTIDE SEQUENCE [LARGE SCALE GENOMIC DNA]</scope>
    <source>
        <strain evidence="1 2">CGMCC 1.6114</strain>
    </source>
</reference>
<gene>
    <name evidence="1" type="ORF">SAMN04487906_0630</name>
</gene>
<dbReference type="InterPro" id="IPR019619">
    <property type="entry name" value="DUF2490"/>
</dbReference>
<proteinExistence type="predicted"/>
<organism evidence="1 2">
    <name type="scientific">Zhouia amylolytica</name>
    <dbReference type="NCBI Taxonomy" id="376730"/>
    <lineage>
        <taxon>Bacteria</taxon>
        <taxon>Pseudomonadati</taxon>
        <taxon>Bacteroidota</taxon>
        <taxon>Flavobacteriia</taxon>
        <taxon>Flavobacteriales</taxon>
        <taxon>Flavobacteriaceae</taxon>
        <taxon>Zhouia</taxon>
    </lineage>
</organism>
<protein>
    <recommendedName>
        <fullName evidence="3">DUF2490 domain-containing protein</fullName>
    </recommendedName>
</protein>